<dbReference type="InterPro" id="IPR000983">
    <property type="entry name" value="Bac_GSPG_pilin"/>
</dbReference>
<name>A0A2U1AAK2_9BACT</name>
<reference evidence="3 4" key="1">
    <citation type="submission" date="2018-04" db="EMBL/GenBank/DDBJ databases">
        <title>Genomic Encyclopedia of Type Strains, Phase IV (KMG-IV): sequencing the most valuable type-strain genomes for metagenomic binning, comparative biology and taxonomic classification.</title>
        <authorList>
            <person name="Goeker M."/>
        </authorList>
    </citation>
    <scope>NUCLEOTIDE SEQUENCE [LARGE SCALE GENOMIC DNA]</scope>
    <source>
        <strain evidence="3 4">DSM 14823</strain>
    </source>
</reference>
<evidence type="ECO:0000313" key="3">
    <source>
        <dbReference type="EMBL" id="PVY31807.1"/>
    </source>
</evidence>
<dbReference type="NCBIfam" id="TIGR02532">
    <property type="entry name" value="IV_pilin_GFxxxE"/>
    <property type="match status" value="1"/>
</dbReference>
<dbReference type="PRINTS" id="PR00813">
    <property type="entry name" value="BCTERIALGSPG"/>
</dbReference>
<dbReference type="PANTHER" id="PTHR30093:SF2">
    <property type="entry name" value="TYPE II SECRETION SYSTEM PROTEIN H"/>
    <property type="match status" value="1"/>
</dbReference>
<evidence type="ECO:0000256" key="1">
    <source>
        <dbReference type="ARBA" id="ARBA00022481"/>
    </source>
</evidence>
<dbReference type="Proteomes" id="UP000245959">
    <property type="component" value="Unassembled WGS sequence"/>
</dbReference>
<evidence type="ECO:0000256" key="2">
    <source>
        <dbReference type="SAM" id="Phobius"/>
    </source>
</evidence>
<keyword evidence="1" id="KW-0488">Methylation</keyword>
<dbReference type="PANTHER" id="PTHR30093">
    <property type="entry name" value="GENERAL SECRETION PATHWAY PROTEIN G"/>
    <property type="match status" value="1"/>
</dbReference>
<proteinExistence type="predicted"/>
<keyword evidence="2" id="KW-0472">Membrane</keyword>
<comment type="caution">
    <text evidence="3">The sequence shown here is derived from an EMBL/GenBank/DDBJ whole genome shotgun (WGS) entry which is preliminary data.</text>
</comment>
<protein>
    <submittedName>
        <fullName evidence="3">Prepilin-type N-terminal cleavage/methylation domain-containing protein</fullName>
    </submittedName>
</protein>
<gene>
    <name evidence="3" type="ORF">C8D82_1599</name>
</gene>
<dbReference type="GeneID" id="78297310"/>
<evidence type="ECO:0000313" key="4">
    <source>
        <dbReference type="Proteomes" id="UP000245959"/>
    </source>
</evidence>
<dbReference type="GO" id="GO:0015627">
    <property type="term" value="C:type II protein secretion system complex"/>
    <property type="evidence" value="ECO:0007669"/>
    <property type="project" value="InterPro"/>
</dbReference>
<dbReference type="AlphaFoldDB" id="A0A2U1AAK2"/>
<dbReference type="GO" id="GO:0015628">
    <property type="term" value="P:protein secretion by the type II secretion system"/>
    <property type="evidence" value="ECO:0007669"/>
    <property type="project" value="InterPro"/>
</dbReference>
<keyword evidence="2" id="KW-0812">Transmembrane</keyword>
<organism evidence="3 4">
    <name type="scientific">Victivallis vadensis</name>
    <dbReference type="NCBI Taxonomy" id="172901"/>
    <lineage>
        <taxon>Bacteria</taxon>
        <taxon>Pseudomonadati</taxon>
        <taxon>Lentisphaerota</taxon>
        <taxon>Lentisphaeria</taxon>
        <taxon>Victivallales</taxon>
        <taxon>Victivallaceae</taxon>
        <taxon>Victivallis</taxon>
    </lineage>
</organism>
<dbReference type="InterPro" id="IPR012902">
    <property type="entry name" value="N_methyl_site"/>
</dbReference>
<accession>A0A2U1AAK2</accession>
<feature type="transmembrane region" description="Helical" evidence="2">
    <location>
        <begin position="7"/>
        <end position="31"/>
    </location>
</feature>
<dbReference type="EMBL" id="QEKH01000059">
    <property type="protein sequence ID" value="PVY31807.1"/>
    <property type="molecule type" value="Genomic_DNA"/>
</dbReference>
<sequence>MKNRCKYFTLTELLVVIAIIAILAGMLLPALNKARASAKNISCLGNVKQLGAMFQFYANDNDDFYVTAVNNYEKFGTLGMILARYHQYDIYDGVPKISRCPAYTPANNGYEAGIFGYSTFAPDWNNNDPKYGLSGTSFGDRTISGLIIPSPQAAAAGWTPKVDGAIHYERIAKLSNYTAADGKTKLNIPLIADNPSFPAHSHGDSYSINAYRADGSTKTFSSLNQTLMPSPRPDGAHAQAIEYNRVAMMAIADKALN</sequence>
<dbReference type="Pfam" id="PF07963">
    <property type="entry name" value="N_methyl"/>
    <property type="match status" value="1"/>
</dbReference>
<dbReference type="InterPro" id="IPR045584">
    <property type="entry name" value="Pilin-like"/>
</dbReference>
<dbReference type="SUPFAM" id="SSF54523">
    <property type="entry name" value="Pili subunits"/>
    <property type="match status" value="1"/>
</dbReference>
<dbReference type="RefSeq" id="WP_207776205.1">
    <property type="nucleotide sequence ID" value="NZ_CABMMC010000009.1"/>
</dbReference>
<keyword evidence="4" id="KW-1185">Reference proteome</keyword>
<keyword evidence="2" id="KW-1133">Transmembrane helix</keyword>
<dbReference type="Gene3D" id="3.30.700.10">
    <property type="entry name" value="Glycoprotein, Type 4 Pilin"/>
    <property type="match status" value="1"/>
</dbReference>